<name>A0ABR1EXC6_NECAM</name>
<gene>
    <name evidence="1" type="primary">Necator_chrX.g26592</name>
    <name evidence="2" type="synonym">Necator_2022.05.29.01.07.g24</name>
    <name evidence="1" type="ORF">RB195_026424</name>
    <name evidence="2" type="ORF">RB195_026473</name>
</gene>
<reference evidence="1 3" key="1">
    <citation type="submission" date="2023-08" db="EMBL/GenBank/DDBJ databases">
        <title>A Necator americanus chromosomal reference genome.</title>
        <authorList>
            <person name="Ilik V."/>
            <person name="Petrzelkova K.J."/>
            <person name="Pardy F."/>
            <person name="Fuh T."/>
            <person name="Niatou-Singa F.S."/>
            <person name="Gouil Q."/>
            <person name="Baker L."/>
            <person name="Ritchie M.E."/>
            <person name="Jex A.R."/>
            <person name="Gazzola D."/>
            <person name="Li H."/>
            <person name="Toshio Fujiwara R."/>
            <person name="Zhan B."/>
            <person name="Aroian R.V."/>
            <person name="Pafco B."/>
            <person name="Schwarz E.M."/>
        </authorList>
    </citation>
    <scope>NUCLEOTIDE SEQUENCE [LARGE SCALE GENOMIC DNA]</scope>
    <source>
        <strain evidence="1 3">Aroian</strain>
        <tissue evidence="1">Whole animal</tissue>
    </source>
</reference>
<keyword evidence="3" id="KW-1185">Reference proteome</keyword>
<protein>
    <submittedName>
        <fullName evidence="1">Uncharacterized protein</fullName>
    </submittedName>
</protein>
<evidence type="ECO:0000313" key="2">
    <source>
        <dbReference type="EMBL" id="KAK6767215.1"/>
    </source>
</evidence>
<evidence type="ECO:0000313" key="1">
    <source>
        <dbReference type="EMBL" id="KAK6767145.1"/>
    </source>
</evidence>
<sequence length="304" mass="33430">MMDVRGIVLLMRCPRRRGEASNRKRPVVVGGREGKFCGEIWCPGSAPATWRRRKPEGHFRGGCDHPGDVEAIGRGDSRSGLGPGWTVGAVELPIKAPEFSGKSFSRCEDARYLAADERCRASSASCRSCRPVFAVGAVDLGSNCRVVRQQFETVDSMNSPPDAQHDLPLIDFTFHERIRHFIASAPRTFVGVGVVDVEDPFFISSDNGVRPVESAASGEQLSADVRVSLAVAVAQRIWEPVTELFTIPRDHSPLLRVDTDSQDWQQNAAHLHMDVAPPDSSVSRTILRSVDQSEAHLRVSCFRL</sequence>
<dbReference type="EMBL" id="JAVFWL010000006">
    <property type="protein sequence ID" value="KAK6767145.1"/>
    <property type="molecule type" value="Genomic_DNA"/>
</dbReference>
<evidence type="ECO:0000313" key="3">
    <source>
        <dbReference type="Proteomes" id="UP001303046"/>
    </source>
</evidence>
<organism evidence="1 3">
    <name type="scientific">Necator americanus</name>
    <name type="common">Human hookworm</name>
    <dbReference type="NCBI Taxonomy" id="51031"/>
    <lineage>
        <taxon>Eukaryota</taxon>
        <taxon>Metazoa</taxon>
        <taxon>Ecdysozoa</taxon>
        <taxon>Nematoda</taxon>
        <taxon>Chromadorea</taxon>
        <taxon>Rhabditida</taxon>
        <taxon>Rhabditina</taxon>
        <taxon>Rhabditomorpha</taxon>
        <taxon>Strongyloidea</taxon>
        <taxon>Ancylostomatidae</taxon>
        <taxon>Bunostominae</taxon>
        <taxon>Necator</taxon>
    </lineage>
</organism>
<proteinExistence type="predicted"/>
<dbReference type="EMBL" id="JAVFWL010000007">
    <property type="protein sequence ID" value="KAK6767215.1"/>
    <property type="molecule type" value="Genomic_DNA"/>
</dbReference>
<comment type="caution">
    <text evidence="1">The sequence shown here is derived from an EMBL/GenBank/DDBJ whole genome shotgun (WGS) entry which is preliminary data.</text>
</comment>
<accession>A0ABR1EXC6</accession>
<dbReference type="Proteomes" id="UP001303046">
    <property type="component" value="Unassembled WGS sequence"/>
</dbReference>